<evidence type="ECO:0000256" key="2">
    <source>
        <dbReference type="ARBA" id="ARBA00022692"/>
    </source>
</evidence>
<feature type="transmembrane region" description="Helical" evidence="6">
    <location>
        <begin position="119"/>
        <end position="137"/>
    </location>
</feature>
<dbReference type="EMBL" id="KE652201">
    <property type="protein sequence ID" value="EQL03620.1"/>
    <property type="molecule type" value="Genomic_DNA"/>
</dbReference>
<feature type="transmembrane region" description="Helical" evidence="6">
    <location>
        <begin position="314"/>
        <end position="331"/>
    </location>
</feature>
<feature type="transmembrane region" description="Helical" evidence="6">
    <location>
        <begin position="210"/>
        <end position="233"/>
    </location>
</feature>
<feature type="transmembrane region" description="Helical" evidence="6">
    <location>
        <begin position="60"/>
        <end position="80"/>
    </location>
</feature>
<evidence type="ECO:0000313" key="8">
    <source>
        <dbReference type="EMBL" id="EQL03620.1"/>
    </source>
</evidence>
<name>T5ADV9_OPHSC</name>
<dbReference type="Gene3D" id="1.20.1740.10">
    <property type="entry name" value="Amino acid/polyamine transporter I"/>
    <property type="match status" value="2"/>
</dbReference>
<evidence type="ECO:0000256" key="5">
    <source>
        <dbReference type="SAM" id="MobiDB-lite"/>
    </source>
</evidence>
<evidence type="ECO:0000256" key="6">
    <source>
        <dbReference type="SAM" id="Phobius"/>
    </source>
</evidence>
<dbReference type="PANTHER" id="PTHR43341:SF3">
    <property type="entry name" value="AMINO-ACID PERMEASE PB1C11.02-RELATED"/>
    <property type="match status" value="1"/>
</dbReference>
<evidence type="ECO:0000259" key="7">
    <source>
        <dbReference type="Pfam" id="PF00324"/>
    </source>
</evidence>
<dbReference type="OrthoDB" id="3900342at2759"/>
<accession>T5ADV9</accession>
<dbReference type="GO" id="GO:0016020">
    <property type="term" value="C:membrane"/>
    <property type="evidence" value="ECO:0007669"/>
    <property type="project" value="UniProtKB-SubCell"/>
</dbReference>
<gene>
    <name evidence="8" type="ORF">OCS_00665</name>
</gene>
<feature type="region of interest" description="Disordered" evidence="5">
    <location>
        <begin position="1"/>
        <end position="36"/>
    </location>
</feature>
<reference evidence="8 9" key="1">
    <citation type="journal article" date="2013" name="Chin. Sci. Bull.">
        <title>Genome survey uncovers the secrets of sex and lifestyle in caterpillar fungus.</title>
        <authorList>
            <person name="Hu X."/>
            <person name="Zhang Y."/>
            <person name="Xiao G."/>
            <person name="Zheng P."/>
            <person name="Xia Y."/>
            <person name="Zhang X."/>
            <person name="St Leger R.J."/>
            <person name="Liu X."/>
            <person name="Wang C."/>
        </authorList>
    </citation>
    <scope>NUCLEOTIDE SEQUENCE [LARGE SCALE GENOMIC DNA]</scope>
    <source>
        <strain evidence="9">Co18 / CGMCC 3.14243</strain>
        <tissue evidence="8">Fruit-body</tissue>
    </source>
</reference>
<evidence type="ECO:0000256" key="1">
    <source>
        <dbReference type="ARBA" id="ARBA00004141"/>
    </source>
</evidence>
<proteinExistence type="predicted"/>
<protein>
    <submittedName>
        <fullName evidence="8">Amino acid transporter</fullName>
    </submittedName>
</protein>
<dbReference type="HOGENOM" id="CLU_735879_0_0_1"/>
<sequence length="376" mass="41185">MAQQPPSSSDDNDASSTAHAPNKHHVEAKTREPSHDDAEGLVFAQSDFLKRSLSARQVQMIAIGGTIGTGLFLGTGKSLATGGPASILLCYFIIGAIVFITMLCRRGNSCDSTTPTDRLGRSILSILLIGLNVPYTYPNLNSKNTRTSPFTIVFQMTGARAAGSVINAVILTSVLSAGNHALFAAARLLYTLAMEGHAPRVFATLNKKQVPWVAVLASSAIAGLCFGSSFIGAGQLWNWLQNIVGVSNQLSWISIGIASIRFRAGLERQGKTHLLPFRNWTYPWGPWIAVILNCCLVLVQGWSCFSPKFDPVSFVSFYIELPIMLIMYLGWKFFKRTRLVGLDVMDLETDVHTADEQVKEKKGWQKKVKNVVSWIF</sequence>
<dbReference type="InterPro" id="IPR004841">
    <property type="entry name" value="AA-permease/SLC12A_dom"/>
</dbReference>
<feature type="compositionally biased region" description="Basic and acidic residues" evidence="5">
    <location>
        <begin position="24"/>
        <end position="36"/>
    </location>
</feature>
<dbReference type="Pfam" id="PF00324">
    <property type="entry name" value="AA_permease"/>
    <property type="match status" value="2"/>
</dbReference>
<dbReference type="InterPro" id="IPR050524">
    <property type="entry name" value="APC_YAT"/>
</dbReference>
<dbReference type="GO" id="GO:0015171">
    <property type="term" value="F:amino acid transmembrane transporter activity"/>
    <property type="evidence" value="ECO:0007669"/>
    <property type="project" value="TreeGrafter"/>
</dbReference>
<keyword evidence="2 6" id="KW-0812">Transmembrane</keyword>
<dbReference type="Proteomes" id="UP000019374">
    <property type="component" value="Unassembled WGS sequence"/>
</dbReference>
<evidence type="ECO:0000256" key="3">
    <source>
        <dbReference type="ARBA" id="ARBA00022989"/>
    </source>
</evidence>
<dbReference type="PANTHER" id="PTHR43341">
    <property type="entry name" value="AMINO ACID PERMEASE"/>
    <property type="match status" value="1"/>
</dbReference>
<feature type="transmembrane region" description="Helical" evidence="6">
    <location>
        <begin position="165"/>
        <end position="190"/>
    </location>
</feature>
<feature type="transmembrane region" description="Helical" evidence="6">
    <location>
        <begin position="281"/>
        <end position="302"/>
    </location>
</feature>
<dbReference type="AlphaFoldDB" id="T5ADV9"/>
<organism evidence="8 9">
    <name type="scientific">Ophiocordyceps sinensis (strain Co18 / CGMCC 3.14243)</name>
    <name type="common">Yarsagumba caterpillar fungus</name>
    <name type="synonym">Hirsutella sinensis</name>
    <dbReference type="NCBI Taxonomy" id="911162"/>
    <lineage>
        <taxon>Eukaryota</taxon>
        <taxon>Fungi</taxon>
        <taxon>Dikarya</taxon>
        <taxon>Ascomycota</taxon>
        <taxon>Pezizomycotina</taxon>
        <taxon>Sordariomycetes</taxon>
        <taxon>Hypocreomycetidae</taxon>
        <taxon>Hypocreales</taxon>
        <taxon>Ophiocordycipitaceae</taxon>
        <taxon>Ophiocordyceps</taxon>
    </lineage>
</organism>
<keyword evidence="3 6" id="KW-1133">Transmembrane helix</keyword>
<evidence type="ECO:0000256" key="4">
    <source>
        <dbReference type="ARBA" id="ARBA00023136"/>
    </source>
</evidence>
<feature type="transmembrane region" description="Helical" evidence="6">
    <location>
        <begin position="86"/>
        <end position="107"/>
    </location>
</feature>
<keyword evidence="4 6" id="KW-0472">Membrane</keyword>
<feature type="domain" description="Amino acid permease/ SLC12A" evidence="7">
    <location>
        <begin position="123"/>
        <end position="338"/>
    </location>
</feature>
<comment type="subcellular location">
    <subcellularLocation>
        <location evidence="1">Membrane</location>
        <topology evidence="1">Multi-pass membrane protein</topology>
    </subcellularLocation>
</comment>
<evidence type="ECO:0000313" key="9">
    <source>
        <dbReference type="Proteomes" id="UP000019374"/>
    </source>
</evidence>
<dbReference type="eggNOG" id="KOG1286">
    <property type="taxonomic scope" value="Eukaryota"/>
</dbReference>
<feature type="domain" description="Amino acid permease/ SLC12A" evidence="7">
    <location>
        <begin position="58"/>
        <end position="104"/>
    </location>
</feature>